<evidence type="ECO:0000256" key="2">
    <source>
        <dbReference type="ARBA" id="ARBA00023015"/>
    </source>
</evidence>
<dbReference type="GO" id="GO:0016987">
    <property type="term" value="F:sigma factor activity"/>
    <property type="evidence" value="ECO:0007669"/>
    <property type="project" value="UniProtKB-KW"/>
</dbReference>
<dbReference type="InterPro" id="IPR013325">
    <property type="entry name" value="RNA_pol_sigma_r2"/>
</dbReference>
<reference evidence="11 12" key="1">
    <citation type="submission" date="2016-04" db="EMBL/GenBank/DDBJ databases">
        <title>Complete Genome Sequence of Chryseobacterium sp. IHBB 10212.</title>
        <authorList>
            <person name="Pal M."/>
            <person name="Swarnkar M.K."/>
            <person name="Kaushal K."/>
            <person name="Chhibber S."/>
            <person name="Singh A.K."/>
            <person name="Gulati A."/>
        </authorList>
    </citation>
    <scope>NUCLEOTIDE SEQUENCE [LARGE SCALE GENOMIC DNA]</scope>
    <source>
        <strain evidence="11 12">IHBB 10212</strain>
    </source>
</reference>
<organism evidence="11 12">
    <name type="scientific">Chryseobacterium glaciei</name>
    <dbReference type="NCBI Taxonomy" id="1685010"/>
    <lineage>
        <taxon>Bacteria</taxon>
        <taxon>Pseudomonadati</taxon>
        <taxon>Bacteroidota</taxon>
        <taxon>Flavobacteriia</taxon>
        <taxon>Flavobacteriales</taxon>
        <taxon>Weeksellaceae</taxon>
        <taxon>Chryseobacterium group</taxon>
        <taxon>Chryseobacterium</taxon>
    </lineage>
</organism>
<evidence type="ECO:0000256" key="8">
    <source>
        <dbReference type="SAM" id="Phobius"/>
    </source>
</evidence>
<accession>A0A172XY55</accession>
<dbReference type="NCBIfam" id="TIGR02937">
    <property type="entry name" value="sigma70-ECF"/>
    <property type="match status" value="1"/>
</dbReference>
<evidence type="ECO:0000256" key="1">
    <source>
        <dbReference type="ARBA" id="ARBA00010641"/>
    </source>
</evidence>
<evidence type="ECO:0000313" key="12">
    <source>
        <dbReference type="Proteomes" id="UP000077824"/>
    </source>
</evidence>
<dbReference type="STRING" id="1685010.A0O34_15375"/>
<keyword evidence="8" id="KW-1133">Transmembrane helix</keyword>
<dbReference type="InterPro" id="IPR000838">
    <property type="entry name" value="RNA_pol_sigma70_ECF_CS"/>
</dbReference>
<dbReference type="Gene3D" id="1.10.10.10">
    <property type="entry name" value="Winged helix-like DNA-binding domain superfamily/Winged helix DNA-binding domain"/>
    <property type="match status" value="1"/>
</dbReference>
<dbReference type="PROSITE" id="PS01063">
    <property type="entry name" value="SIGMA70_ECF"/>
    <property type="match status" value="1"/>
</dbReference>
<comment type="similarity">
    <text evidence="1 6">Belongs to the sigma-70 factor family. ECF subfamily.</text>
</comment>
<keyword evidence="3 6" id="KW-0731">Sigma factor</keyword>
<dbReference type="Pfam" id="PF08281">
    <property type="entry name" value="Sigma70_r4_2"/>
    <property type="match status" value="1"/>
</dbReference>
<proteinExistence type="inferred from homology"/>
<dbReference type="PANTHER" id="PTHR43133:SF46">
    <property type="entry name" value="RNA POLYMERASE SIGMA-70 FACTOR ECF SUBFAMILY"/>
    <property type="match status" value="1"/>
</dbReference>
<keyword evidence="12" id="KW-1185">Reference proteome</keyword>
<dbReference type="PANTHER" id="PTHR43133">
    <property type="entry name" value="RNA POLYMERASE ECF-TYPE SIGMA FACTO"/>
    <property type="match status" value="1"/>
</dbReference>
<dbReference type="Pfam" id="PF04542">
    <property type="entry name" value="Sigma70_r2"/>
    <property type="match status" value="1"/>
</dbReference>
<feature type="transmembrane region" description="Helical" evidence="8">
    <location>
        <begin position="196"/>
        <end position="214"/>
    </location>
</feature>
<feature type="region of interest" description="Disordered" evidence="7">
    <location>
        <begin position="293"/>
        <end position="326"/>
    </location>
</feature>
<dbReference type="GO" id="GO:0006352">
    <property type="term" value="P:DNA-templated transcription initiation"/>
    <property type="evidence" value="ECO:0007669"/>
    <property type="project" value="InterPro"/>
</dbReference>
<feature type="domain" description="RNA polymerase sigma-70 region 2" evidence="9">
    <location>
        <begin position="21"/>
        <end position="87"/>
    </location>
</feature>
<dbReference type="InterPro" id="IPR036388">
    <property type="entry name" value="WH-like_DNA-bd_sf"/>
</dbReference>
<evidence type="ECO:0000256" key="6">
    <source>
        <dbReference type="RuleBase" id="RU000716"/>
    </source>
</evidence>
<dbReference type="InterPro" id="IPR039425">
    <property type="entry name" value="RNA_pol_sigma-70-like"/>
</dbReference>
<evidence type="ECO:0000256" key="5">
    <source>
        <dbReference type="ARBA" id="ARBA00023163"/>
    </source>
</evidence>
<feature type="compositionally biased region" description="Low complexity" evidence="7">
    <location>
        <begin position="316"/>
        <end position="326"/>
    </location>
</feature>
<feature type="compositionally biased region" description="Basic and acidic residues" evidence="7">
    <location>
        <begin position="293"/>
        <end position="308"/>
    </location>
</feature>
<dbReference type="EMBL" id="CP015199">
    <property type="protein sequence ID" value="ANF51802.1"/>
    <property type="molecule type" value="Genomic_DNA"/>
</dbReference>
<dbReference type="InterPro" id="IPR007627">
    <property type="entry name" value="RNA_pol_sigma70_r2"/>
</dbReference>
<keyword evidence="2 6" id="KW-0805">Transcription regulation</keyword>
<evidence type="ECO:0000259" key="9">
    <source>
        <dbReference type="Pfam" id="PF04542"/>
    </source>
</evidence>
<evidence type="ECO:0000256" key="7">
    <source>
        <dbReference type="SAM" id="MobiDB-lite"/>
    </source>
</evidence>
<dbReference type="SUPFAM" id="SSF88946">
    <property type="entry name" value="Sigma2 domain of RNA polymerase sigma factors"/>
    <property type="match status" value="1"/>
</dbReference>
<name>A0A172XY55_9FLAO</name>
<dbReference type="InterPro" id="IPR013249">
    <property type="entry name" value="RNA_pol_sigma70_r4_t2"/>
</dbReference>
<keyword evidence="8" id="KW-0812">Transmembrane</keyword>
<dbReference type="InterPro" id="IPR013324">
    <property type="entry name" value="RNA_pol_sigma_r3/r4-like"/>
</dbReference>
<dbReference type="AlphaFoldDB" id="A0A172XY55"/>
<keyword evidence="8" id="KW-0472">Membrane</keyword>
<evidence type="ECO:0000259" key="10">
    <source>
        <dbReference type="Pfam" id="PF08281"/>
    </source>
</evidence>
<feature type="transmembrane region" description="Helical" evidence="8">
    <location>
        <begin position="254"/>
        <end position="271"/>
    </location>
</feature>
<dbReference type="KEGG" id="chh:A0O34_15375"/>
<dbReference type="Gene3D" id="1.10.1740.10">
    <property type="match status" value="1"/>
</dbReference>
<evidence type="ECO:0000256" key="4">
    <source>
        <dbReference type="ARBA" id="ARBA00023125"/>
    </source>
</evidence>
<protein>
    <recommendedName>
        <fullName evidence="6">RNA polymerase sigma factor</fullName>
    </recommendedName>
</protein>
<dbReference type="SUPFAM" id="SSF88659">
    <property type="entry name" value="Sigma3 and sigma4 domains of RNA polymerase sigma factors"/>
    <property type="match status" value="1"/>
</dbReference>
<dbReference type="Proteomes" id="UP000077824">
    <property type="component" value="Chromosome"/>
</dbReference>
<evidence type="ECO:0000313" key="11">
    <source>
        <dbReference type="EMBL" id="ANF51802.1"/>
    </source>
</evidence>
<dbReference type="InterPro" id="IPR014284">
    <property type="entry name" value="RNA_pol_sigma-70_dom"/>
</dbReference>
<feature type="domain" description="RNA polymerase sigma factor 70 region 4 type 2" evidence="10">
    <location>
        <begin position="124"/>
        <end position="175"/>
    </location>
</feature>
<keyword evidence="5 6" id="KW-0804">Transcription</keyword>
<evidence type="ECO:0000256" key="3">
    <source>
        <dbReference type="ARBA" id="ARBA00023082"/>
    </source>
</evidence>
<sequence>MLSRTKQSKNMHSSTNWQKIYSNYSPKLLGICRRYIQDIYTAEDIVQDSFIAAIQNKHQLRDEKLLFAWLKKIVVNNALQYIRKSSKEIFTTTEISEIPDTLSEMSDPVSEEKKHIFIYDFTREELLLSIDHLPSHHKSVFNLFCIENYSHAEISSALGISVNTSKSHLLRAKKSIKTYLLNNIVDENTPKNKKKLAQLLVFLGFGGLLWAQTFRSKFSDFNITPSKEFKVAEKGMINSATFSSTSNQAWKKKVVISSTILLIIIASIFILKPKNNLLTKENVSINSDEILKDKSNNNENASQKKPDILEVDNSNDDNLNQTNTQTTTSEAKLILKEKNTEKNQKSKKIILKDSAVEAPKKVIVVKKIIQRDTIFVER</sequence>
<keyword evidence="4 6" id="KW-0238">DNA-binding</keyword>
<gene>
    <name evidence="11" type="ORF">A0O34_15375</name>
</gene>
<dbReference type="GO" id="GO:0003677">
    <property type="term" value="F:DNA binding"/>
    <property type="evidence" value="ECO:0007669"/>
    <property type="project" value="UniProtKB-KW"/>
</dbReference>